<organism evidence="1 2">
    <name type="scientific">Acidithiobacillus ferrooxidans (strain ATCC 23270 / DSM 14882 / CIP 104768 / NCIMB 8455)</name>
    <name type="common">Ferrobacillus ferrooxidans (strain ATCC 23270)</name>
    <dbReference type="NCBI Taxonomy" id="243159"/>
    <lineage>
        <taxon>Bacteria</taxon>
        <taxon>Pseudomonadati</taxon>
        <taxon>Pseudomonadota</taxon>
        <taxon>Acidithiobacillia</taxon>
        <taxon>Acidithiobacillales</taxon>
        <taxon>Acidithiobacillaceae</taxon>
        <taxon>Acidithiobacillus</taxon>
    </lineage>
</organism>
<name>B7J8A1_ACIF2</name>
<dbReference type="RefSeq" id="WP_012606861.1">
    <property type="nucleotide sequence ID" value="NC_011761.1"/>
</dbReference>
<dbReference type="STRING" id="243159.AFE_1153"/>
<accession>B7J8A1</accession>
<keyword evidence="2" id="KW-1185">Reference proteome</keyword>
<reference evidence="1 2" key="1">
    <citation type="journal article" date="2008" name="BMC Genomics">
        <title>Acidithiobacillus ferrooxidans metabolism: from genome sequence to industrial applications.</title>
        <authorList>
            <person name="Valdes J."/>
            <person name="Pedroso I."/>
            <person name="Quatrini R."/>
            <person name="Dodson R.J."/>
            <person name="Tettelin H."/>
            <person name="Blake R.II."/>
            <person name="Eisen J.A."/>
            <person name="Holmes D.S."/>
        </authorList>
    </citation>
    <scope>NUCLEOTIDE SEQUENCE [LARGE SCALE GENOMIC DNA]</scope>
    <source>
        <strain evidence="2">ATCC 23270 / DSM 14882 / CIP 104768 / NCIMB 8455</strain>
    </source>
</reference>
<dbReference type="EMBL" id="CP001219">
    <property type="protein sequence ID" value="ACK78931.1"/>
    <property type="molecule type" value="Genomic_DNA"/>
</dbReference>
<dbReference type="PaxDb" id="243159-AFE_1153"/>
<sequence>MHFTEKKGQRLAVFDHLVSPETGQHIETPVTSPAMEASMLQAEALGGRGVESILDPRDPAAAQLHPDNGTSSTKG</sequence>
<evidence type="ECO:0000313" key="1">
    <source>
        <dbReference type="EMBL" id="ACK78931.1"/>
    </source>
</evidence>
<dbReference type="AlphaFoldDB" id="B7J8A1"/>
<protein>
    <submittedName>
        <fullName evidence="1">Uncharacterized protein</fullName>
    </submittedName>
</protein>
<dbReference type="KEGG" id="afr:AFE_1153"/>
<dbReference type="Proteomes" id="UP000001362">
    <property type="component" value="Chromosome"/>
</dbReference>
<dbReference type="HOGENOM" id="CLU_2662689_0_0_6"/>
<proteinExistence type="predicted"/>
<gene>
    <name evidence="1" type="ordered locus">AFE_1153</name>
</gene>
<dbReference type="GeneID" id="65280439"/>
<evidence type="ECO:0000313" key="2">
    <source>
        <dbReference type="Proteomes" id="UP000001362"/>
    </source>
</evidence>